<dbReference type="EC" id="2.7.13.3" evidence="2"/>
<evidence type="ECO:0000256" key="5">
    <source>
        <dbReference type="ARBA" id="ARBA00022741"/>
    </source>
</evidence>
<dbReference type="Pfam" id="PF07730">
    <property type="entry name" value="HisKA_3"/>
    <property type="match status" value="1"/>
</dbReference>
<evidence type="ECO:0000256" key="6">
    <source>
        <dbReference type="ARBA" id="ARBA00022777"/>
    </source>
</evidence>
<keyword evidence="12" id="KW-1185">Reference proteome</keyword>
<evidence type="ECO:0000256" key="8">
    <source>
        <dbReference type="ARBA" id="ARBA00023012"/>
    </source>
</evidence>
<evidence type="ECO:0000259" key="10">
    <source>
        <dbReference type="Pfam" id="PF07730"/>
    </source>
</evidence>
<evidence type="ECO:0000256" key="3">
    <source>
        <dbReference type="ARBA" id="ARBA00022553"/>
    </source>
</evidence>
<evidence type="ECO:0000256" key="1">
    <source>
        <dbReference type="ARBA" id="ARBA00000085"/>
    </source>
</evidence>
<comment type="catalytic activity">
    <reaction evidence="1">
        <text>ATP + protein L-histidine = ADP + protein N-phospho-L-histidine.</text>
        <dbReference type="EC" id="2.7.13.3"/>
    </reaction>
</comment>
<dbReference type="EMBL" id="CP095073">
    <property type="protein sequence ID" value="UOQ43805.1"/>
    <property type="molecule type" value="Genomic_DNA"/>
</dbReference>
<sequence>MSYQQIKWAIVIAPALIIGIWEYVRHEWLLTFLSMNAGNWLSPVIVLAVTFLVNQRLFLLLEKNQVELEEEKTKQTILRERQAISRELHDSISQSLFLLSVKTQTIQTEEKEKLDKINRILDDIHANVRDSINQLRTPDFRQWRDALNDLKELLWRELPHVDWEQQWTLDEQEFSLEEKIQLYSILREACMNIIKHARQVTLVNVTSFKDKQVNYIKVVDDGVEWRSPHSPNERYGLEIMKERALHLGWELQLQRKDERTVLQLKQKEQ</sequence>
<dbReference type="InterPro" id="IPR036890">
    <property type="entry name" value="HATPase_C_sf"/>
</dbReference>
<feature type="domain" description="Signal transduction histidine kinase subgroup 3 dimerisation and phosphoacceptor" evidence="10">
    <location>
        <begin position="80"/>
        <end position="136"/>
    </location>
</feature>
<dbReference type="SUPFAM" id="SSF55874">
    <property type="entry name" value="ATPase domain of HSP90 chaperone/DNA topoisomerase II/histidine kinase"/>
    <property type="match status" value="1"/>
</dbReference>
<dbReference type="Gene3D" id="3.30.565.10">
    <property type="entry name" value="Histidine kinase-like ATPase, C-terminal domain"/>
    <property type="match status" value="1"/>
</dbReference>
<dbReference type="InterPro" id="IPR011712">
    <property type="entry name" value="Sig_transdc_His_kin_sub3_dim/P"/>
</dbReference>
<evidence type="ECO:0000256" key="4">
    <source>
        <dbReference type="ARBA" id="ARBA00022679"/>
    </source>
</evidence>
<name>A0ABY4EII4_9BACI</name>
<protein>
    <recommendedName>
        <fullName evidence="2">histidine kinase</fullName>
        <ecNumber evidence="2">2.7.13.3</ecNumber>
    </recommendedName>
</protein>
<keyword evidence="5" id="KW-0547">Nucleotide-binding</keyword>
<keyword evidence="3" id="KW-0597">Phosphoprotein</keyword>
<dbReference type="PANTHER" id="PTHR24421:SF10">
    <property type="entry name" value="NITRATE_NITRITE SENSOR PROTEIN NARQ"/>
    <property type="match status" value="1"/>
</dbReference>
<evidence type="ECO:0000313" key="11">
    <source>
        <dbReference type="EMBL" id="UOQ43805.1"/>
    </source>
</evidence>
<accession>A0ABY4EII4</accession>
<keyword evidence="9" id="KW-0812">Transmembrane</keyword>
<dbReference type="InterPro" id="IPR050482">
    <property type="entry name" value="Sensor_HK_TwoCompSys"/>
</dbReference>
<keyword evidence="7" id="KW-0067">ATP-binding</keyword>
<keyword evidence="9" id="KW-1133">Transmembrane helix</keyword>
<keyword evidence="4" id="KW-0808">Transferase</keyword>
<reference evidence="11 12" key="1">
    <citation type="submission" date="2022-04" db="EMBL/GenBank/DDBJ databases">
        <title>Halobacillus sp. isolated from saltern.</title>
        <authorList>
            <person name="Won M."/>
            <person name="Lee C.-M."/>
            <person name="Woen H.-Y."/>
            <person name="Kwon S.-W."/>
        </authorList>
    </citation>
    <scope>NUCLEOTIDE SEQUENCE [LARGE SCALE GENOMIC DNA]</scope>
    <source>
        <strain evidence="11 12">SSBR10-3</strain>
    </source>
</reference>
<feature type="transmembrane region" description="Helical" evidence="9">
    <location>
        <begin position="7"/>
        <end position="24"/>
    </location>
</feature>
<evidence type="ECO:0000256" key="9">
    <source>
        <dbReference type="SAM" id="Phobius"/>
    </source>
</evidence>
<feature type="transmembrane region" description="Helical" evidence="9">
    <location>
        <begin position="30"/>
        <end position="53"/>
    </location>
</feature>
<evidence type="ECO:0000256" key="7">
    <source>
        <dbReference type="ARBA" id="ARBA00022840"/>
    </source>
</evidence>
<dbReference type="Gene3D" id="1.20.5.1930">
    <property type="match status" value="1"/>
</dbReference>
<dbReference type="RefSeq" id="WP_244709264.1">
    <property type="nucleotide sequence ID" value="NZ_CP095073.1"/>
</dbReference>
<keyword evidence="6 11" id="KW-0418">Kinase</keyword>
<organism evidence="11 12">
    <name type="scientific">Halobacillus salinarum</name>
    <dbReference type="NCBI Taxonomy" id="2932257"/>
    <lineage>
        <taxon>Bacteria</taxon>
        <taxon>Bacillati</taxon>
        <taxon>Bacillota</taxon>
        <taxon>Bacilli</taxon>
        <taxon>Bacillales</taxon>
        <taxon>Bacillaceae</taxon>
        <taxon>Halobacillus</taxon>
    </lineage>
</organism>
<evidence type="ECO:0000313" key="12">
    <source>
        <dbReference type="Proteomes" id="UP000831787"/>
    </source>
</evidence>
<evidence type="ECO:0000256" key="2">
    <source>
        <dbReference type="ARBA" id="ARBA00012438"/>
    </source>
</evidence>
<proteinExistence type="predicted"/>
<dbReference type="GO" id="GO:0016301">
    <property type="term" value="F:kinase activity"/>
    <property type="evidence" value="ECO:0007669"/>
    <property type="project" value="UniProtKB-KW"/>
</dbReference>
<keyword evidence="8" id="KW-0902">Two-component regulatory system</keyword>
<dbReference type="Proteomes" id="UP000831787">
    <property type="component" value="Chromosome"/>
</dbReference>
<dbReference type="PANTHER" id="PTHR24421">
    <property type="entry name" value="NITRATE/NITRITE SENSOR PROTEIN NARX-RELATED"/>
    <property type="match status" value="1"/>
</dbReference>
<gene>
    <name evidence="11" type="ORF">MUN89_18275</name>
</gene>
<keyword evidence="9" id="KW-0472">Membrane</keyword>